<organism evidence="1 2">
    <name type="scientific">Terrisporobacter mayombei</name>
    <dbReference type="NCBI Taxonomy" id="1541"/>
    <lineage>
        <taxon>Bacteria</taxon>
        <taxon>Bacillati</taxon>
        <taxon>Bacillota</taxon>
        <taxon>Clostridia</taxon>
        <taxon>Peptostreptococcales</taxon>
        <taxon>Peptostreptococcaceae</taxon>
        <taxon>Terrisporobacter</taxon>
    </lineage>
</organism>
<evidence type="ECO:0000313" key="2">
    <source>
        <dbReference type="Proteomes" id="UP001235030"/>
    </source>
</evidence>
<evidence type="ECO:0000313" key="1">
    <source>
        <dbReference type="EMBL" id="WMT79882.1"/>
    </source>
</evidence>
<sequence>MWIRSQDKKRLINTSNLYVFGTCLKSSDVDFALGNYKSEERALEVLDIIQSRIIKGATFDYINNSKRTTKEFVFQMPEE</sequence>
<proteinExistence type="predicted"/>
<reference evidence="1 2" key="1">
    <citation type="submission" date="2022-07" db="EMBL/GenBank/DDBJ databases">
        <title>Genome sequence of Terrisporobacter mayombei DSM6539.</title>
        <authorList>
            <person name="Boeer T."/>
            <person name="Bengelsdorf F.R."/>
            <person name="Daniel R."/>
            <person name="Poehlein A."/>
        </authorList>
    </citation>
    <scope>NUCLEOTIDE SEQUENCE [LARGE SCALE GENOMIC DNA]</scope>
    <source>
        <strain evidence="1 2">DSM 6539</strain>
    </source>
</reference>
<keyword evidence="2" id="KW-1185">Reference proteome</keyword>
<dbReference type="RefSeq" id="WP_228106608.1">
    <property type="nucleotide sequence ID" value="NZ_CP101637.1"/>
</dbReference>
<dbReference type="EMBL" id="CP101637">
    <property type="protein sequence ID" value="WMT79882.1"/>
    <property type="molecule type" value="Genomic_DNA"/>
</dbReference>
<gene>
    <name evidence="1" type="ORF">TEMA_01530</name>
</gene>
<evidence type="ECO:0008006" key="3">
    <source>
        <dbReference type="Google" id="ProtNLM"/>
    </source>
</evidence>
<protein>
    <recommendedName>
        <fullName evidence="3">Polymerase beta nucleotidyltransferase domain-containing protein</fullName>
    </recommendedName>
</protein>
<accession>A0ABY9PW42</accession>
<name>A0ABY9PW42_9FIRM</name>
<dbReference type="Proteomes" id="UP001235030">
    <property type="component" value="Chromosome"/>
</dbReference>